<dbReference type="InterPro" id="IPR007081">
    <property type="entry name" value="RNA_pol_Rpb1_5"/>
</dbReference>
<dbReference type="PANTHER" id="PTHR19376:SF37">
    <property type="entry name" value="DNA-DIRECTED RNA POLYMERASE II SUBUNIT RPB1"/>
    <property type="match status" value="1"/>
</dbReference>
<comment type="catalytic activity">
    <reaction evidence="14">
        <text>RNA(n) + a ribonucleoside 5'-triphosphate = RNA(n+1) + diphosphate</text>
        <dbReference type="Rhea" id="RHEA:21248"/>
        <dbReference type="Rhea" id="RHEA-COMP:14527"/>
        <dbReference type="Rhea" id="RHEA-COMP:17342"/>
        <dbReference type="ChEBI" id="CHEBI:33019"/>
        <dbReference type="ChEBI" id="CHEBI:61557"/>
        <dbReference type="ChEBI" id="CHEBI:140395"/>
        <dbReference type="EC" id="2.7.7.6"/>
    </reaction>
</comment>
<dbReference type="InterPro" id="IPR007083">
    <property type="entry name" value="RNA_pol_Rpb1_4"/>
</dbReference>
<comment type="similarity">
    <text evidence="2 14">Belongs to the RNA polymerase beta' chain family.</text>
</comment>
<dbReference type="FunFam" id="1.10.132.30:FF:000001">
    <property type="entry name" value="DNA-directed RNA polymerase subunit"/>
    <property type="match status" value="1"/>
</dbReference>
<dbReference type="Gene3D" id="4.10.860.120">
    <property type="entry name" value="RNA polymerase II, clamp domain"/>
    <property type="match status" value="1"/>
</dbReference>
<feature type="compositionally biased region" description="Low complexity" evidence="15">
    <location>
        <begin position="1746"/>
        <end position="1769"/>
    </location>
</feature>
<keyword evidence="3 14" id="KW-0240">DNA-directed RNA polymerase</keyword>
<dbReference type="Gene3D" id="3.30.1490.180">
    <property type="entry name" value="RNA polymerase ii"/>
    <property type="match status" value="1"/>
</dbReference>
<dbReference type="Pfam" id="PF04997">
    <property type="entry name" value="RNA_pol_Rpb1_1"/>
    <property type="match status" value="1"/>
</dbReference>
<dbReference type="Pfam" id="PF04990">
    <property type="entry name" value="RNA_pol_Rpb1_7"/>
    <property type="match status" value="1"/>
</dbReference>
<dbReference type="GO" id="GO:0003899">
    <property type="term" value="F:DNA-directed RNA polymerase activity"/>
    <property type="evidence" value="ECO:0007669"/>
    <property type="project" value="UniProtKB-EC"/>
</dbReference>
<evidence type="ECO:0000256" key="6">
    <source>
        <dbReference type="ARBA" id="ARBA00022695"/>
    </source>
</evidence>
<feature type="region of interest" description="Disordered" evidence="15">
    <location>
        <begin position="1739"/>
        <end position="1805"/>
    </location>
</feature>
<evidence type="ECO:0000256" key="5">
    <source>
        <dbReference type="ARBA" id="ARBA00022679"/>
    </source>
</evidence>
<name>A0A814R1H8_9BILA</name>
<evidence type="ECO:0000256" key="4">
    <source>
        <dbReference type="ARBA" id="ARBA00022553"/>
    </source>
</evidence>
<dbReference type="Gene3D" id="6.10.250.2940">
    <property type="match status" value="1"/>
</dbReference>
<evidence type="ECO:0000313" key="18">
    <source>
        <dbReference type="Proteomes" id="UP000663864"/>
    </source>
</evidence>
<evidence type="ECO:0000256" key="8">
    <source>
        <dbReference type="ARBA" id="ARBA00022737"/>
    </source>
</evidence>
<dbReference type="InterPro" id="IPR044893">
    <property type="entry name" value="RNA_pol_Rpb1_clamp_domain"/>
</dbReference>
<dbReference type="SUPFAM" id="SSF64484">
    <property type="entry name" value="beta and beta-prime subunits of DNA dependent RNA-polymerase"/>
    <property type="match status" value="1"/>
</dbReference>
<dbReference type="InterPro" id="IPR042102">
    <property type="entry name" value="RNA_pol_Rpb1_3_sf"/>
</dbReference>
<evidence type="ECO:0000256" key="10">
    <source>
        <dbReference type="ARBA" id="ARBA00022842"/>
    </source>
</evidence>
<keyword evidence="10" id="KW-0460">Magnesium</keyword>
<protein>
    <recommendedName>
        <fullName evidence="14">DNA-directed RNA polymerase subunit</fullName>
        <ecNumber evidence="14">2.7.7.6</ecNumber>
    </recommendedName>
</protein>
<evidence type="ECO:0000313" key="17">
    <source>
        <dbReference type="EMBL" id="CAF1127041.1"/>
    </source>
</evidence>
<dbReference type="InterPro" id="IPR007080">
    <property type="entry name" value="RNA_pol_Rpb1_1"/>
</dbReference>
<proteinExistence type="inferred from homology"/>
<dbReference type="Gene3D" id="6.20.50.80">
    <property type="match status" value="1"/>
</dbReference>
<evidence type="ECO:0000256" key="7">
    <source>
        <dbReference type="ARBA" id="ARBA00022723"/>
    </source>
</evidence>
<evidence type="ECO:0000259" key="16">
    <source>
        <dbReference type="SMART" id="SM00663"/>
    </source>
</evidence>
<dbReference type="FunFam" id="1.10.150.390:FF:000001">
    <property type="entry name" value="DNA-directed RNA polymerase subunit"/>
    <property type="match status" value="1"/>
</dbReference>
<dbReference type="InterPro" id="IPR038593">
    <property type="entry name" value="RNA_pol_Rpb1_7_sf"/>
</dbReference>
<keyword evidence="7" id="KW-0479">Metal-binding</keyword>
<feature type="domain" description="RNA polymerase N-terminal" evidence="16">
    <location>
        <begin position="217"/>
        <end position="515"/>
    </location>
</feature>
<dbReference type="Proteomes" id="UP000663864">
    <property type="component" value="Unassembled WGS sequence"/>
</dbReference>
<feature type="compositionally biased region" description="Polar residues" evidence="15">
    <location>
        <begin position="1770"/>
        <end position="1797"/>
    </location>
</feature>
<evidence type="ECO:0000256" key="13">
    <source>
        <dbReference type="ARBA" id="ARBA00023242"/>
    </source>
</evidence>
<dbReference type="Pfam" id="PF04998">
    <property type="entry name" value="RNA_pol_Rpb1_5"/>
    <property type="match status" value="1"/>
</dbReference>
<evidence type="ECO:0000256" key="15">
    <source>
        <dbReference type="SAM" id="MobiDB-lite"/>
    </source>
</evidence>
<keyword evidence="5 14" id="KW-0808">Transferase</keyword>
<gene>
    <name evidence="17" type="ORF">ZHD862_LOCUS18938</name>
</gene>
<dbReference type="Gene3D" id="1.10.274.100">
    <property type="entry name" value="RNA polymerase Rpb1, domain 3"/>
    <property type="match status" value="1"/>
</dbReference>
<reference evidence="17" key="1">
    <citation type="submission" date="2021-02" db="EMBL/GenBank/DDBJ databases">
        <authorList>
            <person name="Nowell W R."/>
        </authorList>
    </citation>
    <scope>NUCLEOTIDE SEQUENCE</scope>
</reference>
<dbReference type="InterPro" id="IPR006592">
    <property type="entry name" value="RNA_pol_N"/>
</dbReference>
<evidence type="ECO:0000256" key="3">
    <source>
        <dbReference type="ARBA" id="ARBA00022478"/>
    </source>
</evidence>
<dbReference type="InterPro" id="IPR038120">
    <property type="entry name" value="Rpb1_funnel_sf"/>
</dbReference>
<dbReference type="Pfam" id="PF00623">
    <property type="entry name" value="RNA_pol_Rpb1_2"/>
    <property type="match status" value="1"/>
</dbReference>
<dbReference type="InterPro" id="IPR007066">
    <property type="entry name" value="RNA_pol_Rpb1_3"/>
</dbReference>
<evidence type="ECO:0000256" key="9">
    <source>
        <dbReference type="ARBA" id="ARBA00022833"/>
    </source>
</evidence>
<keyword evidence="8" id="KW-0677">Repeat</keyword>
<dbReference type="Gene3D" id="1.10.150.390">
    <property type="match status" value="1"/>
</dbReference>
<keyword evidence="11" id="KW-0238">DNA-binding</keyword>
<evidence type="ECO:0000256" key="2">
    <source>
        <dbReference type="ARBA" id="ARBA00006460"/>
    </source>
</evidence>
<keyword evidence="6 14" id="KW-0548">Nucleotidyltransferase</keyword>
<dbReference type="Pfam" id="PF04983">
    <property type="entry name" value="RNA_pol_Rpb1_3"/>
    <property type="match status" value="1"/>
</dbReference>
<evidence type="ECO:0000256" key="14">
    <source>
        <dbReference type="RuleBase" id="RU004279"/>
    </source>
</evidence>
<dbReference type="Pfam" id="PF05000">
    <property type="entry name" value="RNA_pol_Rpb1_4"/>
    <property type="match status" value="1"/>
</dbReference>
<keyword evidence="13" id="KW-0539">Nucleus</keyword>
<dbReference type="GO" id="GO:0003677">
    <property type="term" value="F:DNA binding"/>
    <property type="evidence" value="ECO:0007669"/>
    <property type="project" value="UniProtKB-KW"/>
</dbReference>
<keyword evidence="9" id="KW-0862">Zinc</keyword>
<dbReference type="CDD" id="cd02733">
    <property type="entry name" value="RNAP_II_RPB1_N"/>
    <property type="match status" value="1"/>
</dbReference>
<dbReference type="Gene3D" id="2.40.40.20">
    <property type="match status" value="1"/>
</dbReference>
<dbReference type="FunFam" id="2.40.40.20:FF:000019">
    <property type="entry name" value="DNA-directed RNA polymerase II subunit RPB1"/>
    <property type="match status" value="1"/>
</dbReference>
<evidence type="ECO:0000256" key="11">
    <source>
        <dbReference type="ARBA" id="ARBA00023125"/>
    </source>
</evidence>
<evidence type="ECO:0000256" key="1">
    <source>
        <dbReference type="ARBA" id="ARBA00004123"/>
    </source>
</evidence>
<dbReference type="EMBL" id="CAJNOT010001006">
    <property type="protein sequence ID" value="CAF1127041.1"/>
    <property type="molecule type" value="Genomic_DNA"/>
</dbReference>
<keyword evidence="4" id="KW-0597">Phosphoprotein</keyword>
<evidence type="ECO:0000256" key="12">
    <source>
        <dbReference type="ARBA" id="ARBA00023163"/>
    </source>
</evidence>
<dbReference type="GO" id="GO:0046872">
    <property type="term" value="F:metal ion binding"/>
    <property type="evidence" value="ECO:0007669"/>
    <property type="project" value="UniProtKB-KW"/>
</dbReference>
<dbReference type="FunFam" id="1.10.274.100:FF:000001">
    <property type="entry name" value="DNA-directed RNA polymerase subunit"/>
    <property type="match status" value="1"/>
</dbReference>
<sequence>MVYFNSQICDSVVPYRNVRRIQFGILSPDEIRRMSVTYPPIEFPELFQEGKPKIQGLIDPRQGPADRTLKCDTCRGSYIECPGHFGHIEFLRCVCFHCSKLLVDPNDPKIINIIKKTKNQNRRRLPHIVEACKKQKICKGSDSQNDVTKIYSNGCGRVQPTYRRSGLGLTIEWNQTVDENQESKSKLSAARVLEIFKAIPDTMCEILGMNPRQSRPDWMILTVLPVPPLCVRPSVLMFGTARCHDDLTYNLANIIKANRTLYEYEQRGVTSHIIDKQLEHLQYCCATLIDNDIPGILQMCQKNGKPLKSLKARLKGKEGRIRGNLMGKRVDFSARSVITPDPNLAIDQVGVPRTIAQNLTVPEIVTPFNIEWLQELIRCNAAKYIILDNGDRIDLRVHRNPSDIYLQYGNIVERNMVDDDLVVFNRQPTLHKMSMMAHRIKILPWSTFRLNLSVTTPYNADFDGDEMNLHLPQSIEVKAELSELMMVPRLLITPQSNRPVMGIVQDTLTAVTKMTRRDVFLDKNDFMNLLMQLPSWNGHIPQAAILKPKPLWTGKQLFSLILPKEINCVRTHETHPDNEDDGSFKWISPGDTKVLVENGQLLSGILCKRTLGTSAGSLGHVVFMECGHEIAGKFYYYIQLVVNNWLLIEGHSIGIEDTIADENTNEIIQETIKQSKQEVQEVIEMSHRDQLDSERGNTLRQTFENKVNRHLNDARKRTGSLAQNSLSHFNQLKAMVISGAKGSLINMSQIIACVGQQNVEGKRIPFGFKHRTLPHFIKDDYGPEAKGFVENSFLKGLNPTEFFFHAMAGREGLIDTAVKTAETGYIQRRLIKAMESVMVKYDGTVRNQKEQLIQFIYGEDGLAAENVEFQSIISLKSSNIAFENLCKFNFLDDEKYLQRYLNDDIIHDLFTNENSLQILNNEWYQLCEDRNHLREIFSNVNENRIVLPCNIERLIINARKTFNISNKTRSNLSPIEVIQGLEELIKRLIIIKGNDRLSQEAQYNATMLMNILIRSSLCSRQVLQVHHLTAEAFNWICGEIETRFQQAQIQPGEMVGILAAQSIGEPATQMTLNTFHYAGVSAKNVTLGVPRLKEIINLSKTPKTPSMTVFLTDQTSNDINKCKQVLSHIEHCSLGKMIANTSIYYDPYPQKTIIEEDQQWIDIYYEISNENISKLSPWLLRIELDLKKIIDKNLTMEQISEKISENFGDDLSIIFSDDNAEKLILRIRIVDQTKSTIDIDETLEEDNINQLDDENFLRFLEEKVLSNLTLKGIKSILKVYIVDPKTNTQYNSKKRFIINENGTIEPAAERFLVTDGTSLRDVLSMKDVDYRRTYTNDIIEIFKVFGIEGARKSIEYEMNHVISFDGSYVNNRHLALLCDIMTTKGHLMSITRHGINREDLSPIMKSSFEETVDVLIEAAAHSEYDPLKGVSESILLGQLAKIGTGAFEVILDVKKCASAMELPIMNIDSFQEIMSPDAMKKYTQQRLITSTPWIESIATSPLYESYHLSGATPMTLMGSERFSSNYSMTSLGQMSPSSSTNLASYNFQSPRYSPSSPYNSSSADYYDSSTSNYNGLTSIPYSPTSPSYNPVTSPTYLDASRKQGSTSSFYSPTSPYYSQTSPSFSSDRFYSSISPISSVNSPLSNNLNNEIPPKYTSKNLSYSPTSPIIPRETHIFYVTLSNITFVQYLGYSPSLSTYSTRISSPNYYSQSPVYSPSSSSYSSTSPMFAARDHDRSSASLIYSPTSPQYSPNSSMYSSSQLSSRYTPTSPVYQPNVSSPHKNRSTRQSVGNFQQNDSNDNEDSMN</sequence>
<dbReference type="Gene3D" id="1.10.132.30">
    <property type="match status" value="1"/>
</dbReference>
<dbReference type="NCBIfam" id="NF006336">
    <property type="entry name" value="PRK08566.1"/>
    <property type="match status" value="1"/>
</dbReference>
<dbReference type="InterPro" id="IPR007075">
    <property type="entry name" value="RNA_pol_Rpb1_6"/>
</dbReference>
<dbReference type="CDD" id="cd02584">
    <property type="entry name" value="RNAP_II_Rpb1_C"/>
    <property type="match status" value="1"/>
</dbReference>
<dbReference type="Gene3D" id="3.30.1360.140">
    <property type="match status" value="1"/>
</dbReference>
<dbReference type="InterPro" id="IPR007073">
    <property type="entry name" value="RNA_pol_Rpb1_7"/>
</dbReference>
<comment type="function">
    <text evidence="14">DNA-dependent RNA polymerase catalyzes the transcription of DNA into RNA using the four ribonucleoside triphosphates as substrates.</text>
</comment>
<dbReference type="InterPro" id="IPR045867">
    <property type="entry name" value="DNA-dir_RpoC_beta_prime"/>
</dbReference>
<dbReference type="InterPro" id="IPR000722">
    <property type="entry name" value="RNA_pol_asu"/>
</dbReference>
<accession>A0A814R1H8</accession>
<keyword evidence="12 14" id="KW-0804">Transcription</keyword>
<dbReference type="GO" id="GO:0006351">
    <property type="term" value="P:DNA-templated transcription"/>
    <property type="evidence" value="ECO:0007669"/>
    <property type="project" value="InterPro"/>
</dbReference>
<organism evidence="17 18">
    <name type="scientific">Rotaria sordida</name>
    <dbReference type="NCBI Taxonomy" id="392033"/>
    <lineage>
        <taxon>Eukaryota</taxon>
        <taxon>Metazoa</taxon>
        <taxon>Spiralia</taxon>
        <taxon>Gnathifera</taxon>
        <taxon>Rotifera</taxon>
        <taxon>Eurotatoria</taxon>
        <taxon>Bdelloidea</taxon>
        <taxon>Philodinida</taxon>
        <taxon>Philodinidae</taxon>
        <taxon>Rotaria</taxon>
    </lineage>
</organism>
<comment type="caution">
    <text evidence="17">The sequence shown here is derived from an EMBL/GenBank/DDBJ whole genome shotgun (WGS) entry which is preliminary data.</text>
</comment>
<dbReference type="SMART" id="SM00663">
    <property type="entry name" value="RPOLA_N"/>
    <property type="match status" value="1"/>
</dbReference>
<dbReference type="PANTHER" id="PTHR19376">
    <property type="entry name" value="DNA-DIRECTED RNA POLYMERASE"/>
    <property type="match status" value="1"/>
</dbReference>
<comment type="subcellular location">
    <subcellularLocation>
        <location evidence="1">Nucleus</location>
    </subcellularLocation>
</comment>
<dbReference type="GO" id="GO:0005665">
    <property type="term" value="C:RNA polymerase II, core complex"/>
    <property type="evidence" value="ECO:0007669"/>
    <property type="project" value="TreeGrafter"/>
</dbReference>
<dbReference type="Pfam" id="PF04992">
    <property type="entry name" value="RNA_pol_Rpb1_6"/>
    <property type="match status" value="1"/>
</dbReference>
<dbReference type="EC" id="2.7.7.6" evidence="14"/>